<dbReference type="SUPFAM" id="SSF53474">
    <property type="entry name" value="alpha/beta-Hydrolases"/>
    <property type="match status" value="1"/>
</dbReference>
<evidence type="ECO:0000313" key="2">
    <source>
        <dbReference type="Proteomes" id="UP000469424"/>
    </source>
</evidence>
<protein>
    <submittedName>
        <fullName evidence="1">DUF2974 domain-containing protein</fullName>
    </submittedName>
</protein>
<gene>
    <name evidence="1" type="ORF">FYJ65_08275</name>
</gene>
<evidence type="ECO:0000313" key="1">
    <source>
        <dbReference type="EMBL" id="MST71299.1"/>
    </source>
</evidence>
<dbReference type="EMBL" id="VUNA01000019">
    <property type="protein sequence ID" value="MST71299.1"/>
    <property type="molecule type" value="Genomic_DNA"/>
</dbReference>
<dbReference type="InterPro" id="IPR024499">
    <property type="entry name" value="Mbeg1-like"/>
</dbReference>
<accession>A0A6N7XMX9</accession>
<proteinExistence type="predicted"/>
<sequence length="380" mass="43618">MNILDYVKNTTRTFEEMPLNPVDSLVLSQLSYARLEFAEPKPENLLDRLRRGVTVADFFRNEWFEKIFCDGISDSDNMNLMAYAVASRRYRNLKIRDIVGDFDKSSEKQFGAMIFRLDANTDFVAFRGTDGSMLGWKEDFNLSFMNEVPSQSEAVEYLERNYGSGNRKGRNRRFYVGGHSKGGNLAVYAALMCSPEVRSRILRAYSLDGPGFRDEVQEELDRIQEKSEVAITKLVPRTSVVGMLMQNSSDYQVVQSDAIGIMQHFSYSWQVQDSDFVYLEEIDTGGKYMNRTVHDWLQSVPDEKRKVFINSLFDVLAEHQVDTLQDLKEMSLTDMAKMIASLRNLEEEDRTVVAEVLKSLAGAALPKFRRKDNPKNPEEK</sequence>
<dbReference type="InterPro" id="IPR029058">
    <property type="entry name" value="AB_hydrolase_fold"/>
</dbReference>
<dbReference type="Gene3D" id="3.40.50.1820">
    <property type="entry name" value="alpha/beta hydrolase"/>
    <property type="match status" value="1"/>
</dbReference>
<keyword evidence="2" id="KW-1185">Reference proteome</keyword>
<name>A0A6N7XMX9_9FIRM</name>
<comment type="caution">
    <text evidence="1">The sequence shown here is derived from an EMBL/GenBank/DDBJ whole genome shotgun (WGS) entry which is preliminary data.</text>
</comment>
<dbReference type="RefSeq" id="WP_154554864.1">
    <property type="nucleotide sequence ID" value="NZ_JAQXUZ010000006.1"/>
</dbReference>
<reference evidence="1 2" key="1">
    <citation type="submission" date="2019-08" db="EMBL/GenBank/DDBJ databases">
        <title>In-depth cultivation of the pig gut microbiome towards novel bacterial diversity and tailored functional studies.</title>
        <authorList>
            <person name="Wylensek D."/>
            <person name="Hitch T.C.A."/>
            <person name="Clavel T."/>
        </authorList>
    </citation>
    <scope>NUCLEOTIDE SEQUENCE [LARGE SCALE GENOMIC DNA]</scope>
    <source>
        <strain evidence="1 2">WCA-MUC-591-APC-4B</strain>
    </source>
</reference>
<dbReference type="Proteomes" id="UP000469424">
    <property type="component" value="Unassembled WGS sequence"/>
</dbReference>
<dbReference type="Pfam" id="PF11187">
    <property type="entry name" value="Mbeg1-like"/>
    <property type="match status" value="1"/>
</dbReference>
<dbReference type="AlphaFoldDB" id="A0A6N7XMX9"/>
<organism evidence="1 2">
    <name type="scientific">Mogibacterium kristiansenii</name>
    <dbReference type="NCBI Taxonomy" id="2606708"/>
    <lineage>
        <taxon>Bacteria</taxon>
        <taxon>Bacillati</taxon>
        <taxon>Bacillota</taxon>
        <taxon>Clostridia</taxon>
        <taxon>Peptostreptococcales</taxon>
        <taxon>Anaerovoracaceae</taxon>
        <taxon>Mogibacterium</taxon>
    </lineage>
</organism>